<dbReference type="Gene3D" id="2.40.160.60">
    <property type="entry name" value="Outer membrane protein transport protein (OMPP1/FadL/TodX)"/>
    <property type="match status" value="1"/>
</dbReference>
<reference evidence="2 3" key="1">
    <citation type="submission" date="2019-08" db="EMBL/GenBank/DDBJ databases">
        <title>100 year-old enigma solved: identification of Planctomyces bekefii, the type genus and species of the phylum Planctomycetes.</title>
        <authorList>
            <person name="Svetlana D.N."/>
            <person name="Overmann J."/>
        </authorList>
    </citation>
    <scope>NUCLEOTIDE SEQUENCE [LARGE SCALE GENOMIC DNA]</scope>
    <source>
        <strain evidence="2">Phe10_nw2017</strain>
    </source>
</reference>
<name>A0A5C6M7K7_9PLAN</name>
<protein>
    <recommendedName>
        <fullName evidence="4">PorV/PorQ family protein</fullName>
    </recommendedName>
</protein>
<feature type="chain" id="PRO_5022799025" description="PorV/PorQ family protein" evidence="1">
    <location>
        <begin position="33"/>
        <end position="403"/>
    </location>
</feature>
<organism evidence="2 3">
    <name type="scientific">Planctomyces bekefii</name>
    <dbReference type="NCBI Taxonomy" id="1653850"/>
    <lineage>
        <taxon>Bacteria</taxon>
        <taxon>Pseudomonadati</taxon>
        <taxon>Planctomycetota</taxon>
        <taxon>Planctomycetia</taxon>
        <taxon>Planctomycetales</taxon>
        <taxon>Planctomycetaceae</taxon>
        <taxon>Planctomyces</taxon>
    </lineage>
</organism>
<feature type="signal peptide" evidence="1">
    <location>
        <begin position="1"/>
        <end position="32"/>
    </location>
</feature>
<reference evidence="2 3" key="2">
    <citation type="submission" date="2019-08" db="EMBL/GenBank/DDBJ databases">
        <authorList>
            <person name="Henke P."/>
        </authorList>
    </citation>
    <scope>NUCLEOTIDE SEQUENCE [LARGE SCALE GENOMIC DNA]</scope>
    <source>
        <strain evidence="2">Phe10_nw2017</strain>
    </source>
</reference>
<keyword evidence="1" id="KW-0732">Signal</keyword>
<evidence type="ECO:0000313" key="3">
    <source>
        <dbReference type="Proteomes" id="UP000321083"/>
    </source>
</evidence>
<comment type="caution">
    <text evidence="2">The sequence shown here is derived from an EMBL/GenBank/DDBJ whole genome shotgun (WGS) entry which is preliminary data.</text>
</comment>
<accession>A0A5C6M7K7</accession>
<dbReference type="AlphaFoldDB" id="A0A5C6M7K7"/>
<evidence type="ECO:0000256" key="1">
    <source>
        <dbReference type="SAM" id="SignalP"/>
    </source>
</evidence>
<keyword evidence="3" id="KW-1185">Reference proteome</keyword>
<sequence>MARQAAKRTQTWHGAKSFLALALSLSSAPSSAQDGGDQTPINEVLSAHSVIEESYFTNPRTTAMGGASITVADDLDAAFANPAGIGGLNLNRKDAPYLRKLYFPWLGLGANAKSAKLYREFKDQGGGSDSTIGRAIVDAHSGDAQYARANFALGMVFGRTLLVPFADSQLAAVAQGSGTDAIDVRYRGTSGVGYGFSAQDPAGRISIGYFGFAASRKETQGVFSYNEFTDSSARKAAIKESSINYEGVGQNVGIIWRIAETARPTFGLNLKNAGDTVYTSSSEEHEDLIETQDLNLGFSVSPKLGSNSSFNFVVQADHLLDYEFPTKKKYHIGLELCLAGFGSYSTMSLRSGYNDDGPSAGLSLNVGLVALESSVYSVDIGVDNEKMVEQRYMTTLMVNVAEF</sequence>
<evidence type="ECO:0008006" key="4">
    <source>
        <dbReference type="Google" id="ProtNLM"/>
    </source>
</evidence>
<dbReference type="Proteomes" id="UP000321083">
    <property type="component" value="Unassembled WGS sequence"/>
</dbReference>
<gene>
    <name evidence="2" type="ORF">E3A20_08870</name>
</gene>
<evidence type="ECO:0000313" key="2">
    <source>
        <dbReference type="EMBL" id="TWW09982.1"/>
    </source>
</evidence>
<proteinExistence type="predicted"/>
<dbReference type="EMBL" id="SRHE01000132">
    <property type="protein sequence ID" value="TWW09982.1"/>
    <property type="molecule type" value="Genomic_DNA"/>
</dbReference>